<dbReference type="InterPro" id="IPR036259">
    <property type="entry name" value="MFS_trans_sf"/>
</dbReference>
<feature type="transmembrane region" description="Helical" evidence="7">
    <location>
        <begin position="151"/>
        <end position="168"/>
    </location>
</feature>
<dbReference type="EMBL" id="CP034726">
    <property type="protein sequence ID" value="QBP18225.1"/>
    <property type="molecule type" value="Genomic_DNA"/>
</dbReference>
<evidence type="ECO:0000313" key="10">
    <source>
        <dbReference type="Proteomes" id="UP000294321"/>
    </source>
</evidence>
<sequence>MDQLGDNHRFKQNLINFSILSVSLLISMGNAISPALPSIAKSFPSIPLSIVDMIGTIQQFAVLLALFVSVAVARKIGIKYTIMTGIFLVGISGLIPMFFNSFFLIMLSRIVLGCGIGFFNSLAIDIINVYFKGHEKERVKMCGIRTSFEPLGQCILNFACGFLVMINWHVAFGISLAAIPVFLLYWKYVPNIHEGNAKPAKSKPKVHKSHAKVSLGIYILAALLMFLVMCNTAITIEVPNIVSNLHLGNSAFSSLIISLNTLAAMFMGFEFSRMYGVLHRYTLSAGFVLIALGSLIMFFSRGSFMVILGAIVSGISFPLSGSYVYALIGKVASKTTAALAISVVLVGCNLGSFICPIGVSVLGRIGRFLDPSASMINSAFMMMFFLSFIVAIVMISITSYKYKQSSLRVHPNKMLG</sequence>
<proteinExistence type="predicted"/>
<dbReference type="Gene3D" id="1.20.1250.20">
    <property type="entry name" value="MFS general substrate transporter like domains"/>
    <property type="match status" value="1"/>
</dbReference>
<dbReference type="AlphaFoldDB" id="A0A4P6ZKD2"/>
<evidence type="ECO:0000256" key="1">
    <source>
        <dbReference type="ARBA" id="ARBA00004651"/>
    </source>
</evidence>
<organism evidence="9 10">
    <name type="scientific">Acetilactobacillus jinshanensis</name>
    <dbReference type="NCBI Taxonomy" id="1720083"/>
    <lineage>
        <taxon>Bacteria</taxon>
        <taxon>Bacillati</taxon>
        <taxon>Bacillota</taxon>
        <taxon>Bacilli</taxon>
        <taxon>Lactobacillales</taxon>
        <taxon>Lactobacillaceae</taxon>
        <taxon>Acetilactobacillus</taxon>
    </lineage>
</organism>
<dbReference type="SUPFAM" id="SSF103473">
    <property type="entry name" value="MFS general substrate transporter"/>
    <property type="match status" value="1"/>
</dbReference>
<feature type="transmembrane region" description="Helical" evidence="7">
    <location>
        <begin position="305"/>
        <end position="326"/>
    </location>
</feature>
<feature type="transmembrane region" description="Helical" evidence="7">
    <location>
        <begin position="174"/>
        <end position="192"/>
    </location>
</feature>
<evidence type="ECO:0000256" key="4">
    <source>
        <dbReference type="ARBA" id="ARBA00022692"/>
    </source>
</evidence>
<keyword evidence="2" id="KW-0813">Transport</keyword>
<comment type="subcellular location">
    <subcellularLocation>
        <location evidence="1">Cell membrane</location>
        <topology evidence="1">Multi-pass membrane protein</topology>
    </subcellularLocation>
</comment>
<keyword evidence="3" id="KW-1003">Cell membrane</keyword>
<name>A0A4P6ZKD2_9LACO</name>
<dbReference type="GO" id="GO:0005886">
    <property type="term" value="C:plasma membrane"/>
    <property type="evidence" value="ECO:0007669"/>
    <property type="project" value="UniProtKB-SubCell"/>
</dbReference>
<feature type="domain" description="Major facilitator superfamily (MFS) profile" evidence="8">
    <location>
        <begin position="1"/>
        <end position="402"/>
    </location>
</feature>
<evidence type="ECO:0000259" key="8">
    <source>
        <dbReference type="PROSITE" id="PS50850"/>
    </source>
</evidence>
<dbReference type="PANTHER" id="PTHR23517:SF2">
    <property type="entry name" value="MULTIDRUG RESISTANCE PROTEIN MDTH"/>
    <property type="match status" value="1"/>
</dbReference>
<dbReference type="InterPro" id="IPR011701">
    <property type="entry name" value="MFS"/>
</dbReference>
<dbReference type="GO" id="GO:0022857">
    <property type="term" value="F:transmembrane transporter activity"/>
    <property type="evidence" value="ECO:0007669"/>
    <property type="project" value="InterPro"/>
</dbReference>
<keyword evidence="4 7" id="KW-0812">Transmembrane</keyword>
<keyword evidence="5 7" id="KW-1133">Transmembrane helix</keyword>
<reference evidence="10" key="1">
    <citation type="submission" date="2018-12" db="EMBL/GenBank/DDBJ databases">
        <title>A new species of lactobacillus.</title>
        <authorList>
            <person name="Jian Y."/>
            <person name="Xin L."/>
            <person name="Hong Z.J."/>
            <person name="Ming L.Z."/>
            <person name="Hong X.Z."/>
        </authorList>
    </citation>
    <scope>NUCLEOTIDE SEQUENCE [LARGE SCALE GENOMIC DNA]</scope>
    <source>
        <strain evidence="10">HSLZ-75</strain>
    </source>
</reference>
<evidence type="ECO:0000256" key="2">
    <source>
        <dbReference type="ARBA" id="ARBA00022448"/>
    </source>
</evidence>
<dbReference type="OrthoDB" id="1650550at2"/>
<dbReference type="InterPro" id="IPR050171">
    <property type="entry name" value="MFS_Transporters"/>
</dbReference>
<dbReference type="InterPro" id="IPR020846">
    <property type="entry name" value="MFS_dom"/>
</dbReference>
<feature type="transmembrane region" description="Helical" evidence="7">
    <location>
        <begin position="379"/>
        <end position="400"/>
    </location>
</feature>
<feature type="transmembrane region" description="Helical" evidence="7">
    <location>
        <begin position="213"/>
        <end position="236"/>
    </location>
</feature>
<evidence type="ECO:0000256" key="3">
    <source>
        <dbReference type="ARBA" id="ARBA00022475"/>
    </source>
</evidence>
<evidence type="ECO:0000256" key="5">
    <source>
        <dbReference type="ARBA" id="ARBA00022989"/>
    </source>
</evidence>
<dbReference type="KEGG" id="lji:ELX58_03540"/>
<dbReference type="Pfam" id="PF07690">
    <property type="entry name" value="MFS_1"/>
    <property type="match status" value="1"/>
</dbReference>
<feature type="transmembrane region" description="Helical" evidence="7">
    <location>
        <begin position="338"/>
        <end position="359"/>
    </location>
</feature>
<feature type="transmembrane region" description="Helical" evidence="7">
    <location>
        <begin position="53"/>
        <end position="73"/>
    </location>
</feature>
<dbReference type="PROSITE" id="PS50850">
    <property type="entry name" value="MFS"/>
    <property type="match status" value="1"/>
</dbReference>
<feature type="transmembrane region" description="Helical" evidence="7">
    <location>
        <begin position="14"/>
        <end position="33"/>
    </location>
</feature>
<evidence type="ECO:0000256" key="6">
    <source>
        <dbReference type="ARBA" id="ARBA00023136"/>
    </source>
</evidence>
<accession>A0A4P6ZKD2</accession>
<dbReference type="RefSeq" id="WP_133441786.1">
    <property type="nucleotide sequence ID" value="NZ_CP034726.1"/>
</dbReference>
<dbReference type="Proteomes" id="UP000294321">
    <property type="component" value="Chromosome"/>
</dbReference>
<feature type="transmembrane region" description="Helical" evidence="7">
    <location>
        <begin position="281"/>
        <end position="299"/>
    </location>
</feature>
<feature type="transmembrane region" description="Helical" evidence="7">
    <location>
        <begin position="110"/>
        <end position="131"/>
    </location>
</feature>
<keyword evidence="10" id="KW-1185">Reference proteome</keyword>
<gene>
    <name evidence="9" type="ORF">ELX58_03540</name>
</gene>
<keyword evidence="6 7" id="KW-0472">Membrane</keyword>
<protein>
    <submittedName>
        <fullName evidence="9">MFS transporter</fullName>
    </submittedName>
</protein>
<evidence type="ECO:0000313" key="9">
    <source>
        <dbReference type="EMBL" id="QBP18225.1"/>
    </source>
</evidence>
<evidence type="ECO:0000256" key="7">
    <source>
        <dbReference type="SAM" id="Phobius"/>
    </source>
</evidence>
<dbReference type="PANTHER" id="PTHR23517">
    <property type="entry name" value="RESISTANCE PROTEIN MDTM, PUTATIVE-RELATED-RELATED"/>
    <property type="match status" value="1"/>
</dbReference>
<feature type="transmembrane region" description="Helical" evidence="7">
    <location>
        <begin position="251"/>
        <end position="269"/>
    </location>
</feature>
<feature type="transmembrane region" description="Helical" evidence="7">
    <location>
        <begin position="80"/>
        <end position="104"/>
    </location>
</feature>